<name>A0ABY2AAX5_9ACTN</name>
<dbReference type="RefSeq" id="WP_131459506.1">
    <property type="nucleotide sequence ID" value="NZ_SJJY01000001.1"/>
</dbReference>
<reference evidence="1 2" key="1">
    <citation type="submission" date="2019-02" db="EMBL/GenBank/DDBJ databases">
        <title>Kribbella capetownensis sp. nov. and Kribbella speibonae sp. nov., isolated from soil.</title>
        <authorList>
            <person name="Curtis S.M."/>
            <person name="Norton I."/>
            <person name="Everest G.J."/>
            <person name="Meyers P.R."/>
        </authorList>
    </citation>
    <scope>NUCLEOTIDE SEQUENCE [LARGE SCALE GENOMIC DNA]</scope>
    <source>
        <strain evidence="1 2">SK5</strain>
    </source>
</reference>
<evidence type="ECO:0000313" key="2">
    <source>
        <dbReference type="Proteomes" id="UP000292385"/>
    </source>
</evidence>
<evidence type="ECO:0000313" key="1">
    <source>
        <dbReference type="EMBL" id="TCC26853.1"/>
    </source>
</evidence>
<proteinExistence type="predicted"/>
<protein>
    <recommendedName>
        <fullName evidence="3">STAS domain-containing protein</fullName>
    </recommendedName>
</protein>
<evidence type="ECO:0008006" key="3">
    <source>
        <dbReference type="Google" id="ProtNLM"/>
    </source>
</evidence>
<dbReference type="Proteomes" id="UP000292385">
    <property type="component" value="Unassembled WGS sequence"/>
</dbReference>
<organism evidence="1 2">
    <name type="scientific">Kribbella speibonae</name>
    <dbReference type="NCBI Taxonomy" id="1572660"/>
    <lineage>
        <taxon>Bacteria</taxon>
        <taxon>Bacillati</taxon>
        <taxon>Actinomycetota</taxon>
        <taxon>Actinomycetes</taxon>
        <taxon>Propionibacteriales</taxon>
        <taxon>Kribbellaceae</taxon>
        <taxon>Kribbella</taxon>
    </lineage>
</organism>
<comment type="caution">
    <text evidence="1">The sequence shown here is derived from an EMBL/GenBank/DDBJ whole genome shotgun (WGS) entry which is preliminary data.</text>
</comment>
<gene>
    <name evidence="1" type="ORF">E0H58_02230</name>
</gene>
<dbReference type="EMBL" id="SJJY01000001">
    <property type="protein sequence ID" value="TCC26853.1"/>
    <property type="molecule type" value="Genomic_DNA"/>
</dbReference>
<keyword evidence="2" id="KW-1185">Reference proteome</keyword>
<accession>A0ABY2AAX5</accession>
<sequence>MSGRLPANRDPIRRSRVRLTIEDGLARIAVCGVFDVSVAATVRADVHELSALADAVLLDLRAMTRLEEGFDLSAFVDEIEWHCRISGCRLRVIDTADTTHAICCSGR</sequence>